<keyword evidence="1" id="KW-1133">Transmembrane helix</keyword>
<dbReference type="Proteomes" id="UP000298551">
    <property type="component" value="Chromosome"/>
</dbReference>
<accession>A0A4D6XEK1</accession>
<dbReference type="EMBL" id="CP039371">
    <property type="protein sequence ID" value="QCI14034.1"/>
    <property type="molecule type" value="Genomic_DNA"/>
</dbReference>
<feature type="transmembrane region" description="Helical" evidence="1">
    <location>
        <begin position="61"/>
        <end position="82"/>
    </location>
</feature>
<feature type="transmembrane region" description="Helical" evidence="1">
    <location>
        <begin position="138"/>
        <end position="158"/>
    </location>
</feature>
<keyword evidence="1" id="KW-0812">Transmembrane</keyword>
<keyword evidence="1" id="KW-0472">Membrane</keyword>
<reference evidence="3" key="1">
    <citation type="submission" date="2019-04" db="EMBL/GenBank/DDBJ databases">
        <title>Genome sequence of Pseudomonas putida 1290, an auxin catabolizing strain.</title>
        <authorList>
            <person name="Laird T.S."/>
            <person name="Leveau J.H.J."/>
        </authorList>
    </citation>
    <scope>NUCLEOTIDE SEQUENCE [LARGE SCALE GENOMIC DNA]</scope>
    <source>
        <strain evidence="3">1290</strain>
    </source>
</reference>
<gene>
    <name evidence="2" type="ORF">E6B08_22995</name>
</gene>
<evidence type="ECO:0000256" key="1">
    <source>
        <dbReference type="SAM" id="Phobius"/>
    </source>
</evidence>
<evidence type="ECO:0000313" key="3">
    <source>
        <dbReference type="Proteomes" id="UP000298551"/>
    </source>
</evidence>
<dbReference type="OrthoDB" id="7031606at2"/>
<organism evidence="2 3">
    <name type="scientific">Pseudomonas putida</name>
    <name type="common">Arthrobacter siderocapsulatus</name>
    <dbReference type="NCBI Taxonomy" id="303"/>
    <lineage>
        <taxon>Bacteria</taxon>
        <taxon>Pseudomonadati</taxon>
        <taxon>Pseudomonadota</taxon>
        <taxon>Gammaproteobacteria</taxon>
        <taxon>Pseudomonadales</taxon>
        <taxon>Pseudomonadaceae</taxon>
        <taxon>Pseudomonas</taxon>
    </lineage>
</organism>
<dbReference type="RefSeq" id="WP_136916119.1">
    <property type="nucleotide sequence ID" value="NZ_CP039371.1"/>
</dbReference>
<feature type="transmembrane region" description="Helical" evidence="1">
    <location>
        <begin position="114"/>
        <end position="132"/>
    </location>
</feature>
<protein>
    <submittedName>
        <fullName evidence="2">Uncharacterized protein</fullName>
    </submittedName>
</protein>
<dbReference type="AlphaFoldDB" id="A0A4D6XEK1"/>
<evidence type="ECO:0000313" key="2">
    <source>
        <dbReference type="EMBL" id="QCI14034.1"/>
    </source>
</evidence>
<feature type="transmembrane region" description="Helical" evidence="1">
    <location>
        <begin position="21"/>
        <end position="41"/>
    </location>
</feature>
<proteinExistence type="predicted"/>
<sequence length="182" mass="20319">MKNQTRRNLEKLKQDTVELFSKLKMEIPLALLLGTAPMLLFCSTEKDVEEMLSGLLAIGPLIKYSVILTFPYFLVLLVKHGIRFSFDSSRAKFDYVHDLITEVGPGFLTITRTALGAIIGILILLNATHIITGTPKQIAAMYLNAVFFLAFNCAIAMGKDRAAAHANRQLKKNPIQLSRKIR</sequence>
<name>A0A4D6XEK1_PSEPU</name>